<keyword evidence="2" id="KW-0964">Secreted</keyword>
<dbReference type="SMART" id="SM00202">
    <property type="entry name" value="SR"/>
    <property type="match status" value="1"/>
</dbReference>
<accession>A0A4W3IJ71</accession>
<keyword evidence="6" id="KW-0325">Glycoprotein</keyword>
<keyword evidence="3" id="KW-0732">Signal</keyword>
<evidence type="ECO:0000313" key="10">
    <source>
        <dbReference type="Proteomes" id="UP000314986"/>
    </source>
</evidence>
<dbReference type="PANTHER" id="PTHR48071">
    <property type="entry name" value="SRCR DOMAIN-CONTAINING PROTEIN"/>
    <property type="match status" value="1"/>
</dbReference>
<reference evidence="10" key="3">
    <citation type="journal article" date="2014" name="Nature">
        <title>Elephant shark genome provides unique insights into gnathostome evolution.</title>
        <authorList>
            <consortium name="International Elephant Shark Genome Sequencing Consortium"/>
            <person name="Venkatesh B."/>
            <person name="Lee A.P."/>
            <person name="Ravi V."/>
            <person name="Maurya A.K."/>
            <person name="Lian M.M."/>
            <person name="Swann J.B."/>
            <person name="Ohta Y."/>
            <person name="Flajnik M.F."/>
            <person name="Sutoh Y."/>
            <person name="Kasahara M."/>
            <person name="Hoon S."/>
            <person name="Gangu V."/>
            <person name="Roy S.W."/>
            <person name="Irimia M."/>
            <person name="Korzh V."/>
            <person name="Kondrychyn I."/>
            <person name="Lim Z.W."/>
            <person name="Tay B.H."/>
            <person name="Tohari S."/>
            <person name="Kong K.W."/>
            <person name="Ho S."/>
            <person name="Lorente-Galdos B."/>
            <person name="Quilez J."/>
            <person name="Marques-Bonet T."/>
            <person name="Raney B.J."/>
            <person name="Ingham P.W."/>
            <person name="Tay A."/>
            <person name="Hillier L.W."/>
            <person name="Minx P."/>
            <person name="Boehm T."/>
            <person name="Wilson R.K."/>
            <person name="Brenner S."/>
            <person name="Warren W.C."/>
        </authorList>
    </citation>
    <scope>NUCLEOTIDE SEQUENCE [LARGE SCALE GENOMIC DNA]</scope>
</reference>
<dbReference type="InterPro" id="IPR036772">
    <property type="entry name" value="SRCR-like_dom_sf"/>
</dbReference>
<dbReference type="GO" id="GO:0004252">
    <property type="term" value="F:serine-type endopeptidase activity"/>
    <property type="evidence" value="ECO:0007669"/>
    <property type="project" value="TreeGrafter"/>
</dbReference>
<keyword evidence="10" id="KW-1185">Reference proteome</keyword>
<evidence type="ECO:0000256" key="2">
    <source>
        <dbReference type="ARBA" id="ARBA00022525"/>
    </source>
</evidence>
<dbReference type="PRINTS" id="PR00258">
    <property type="entry name" value="SPERACTRCPTR"/>
</dbReference>
<dbReference type="SUPFAM" id="SSF56487">
    <property type="entry name" value="SRCR-like"/>
    <property type="match status" value="1"/>
</dbReference>
<reference evidence="9" key="5">
    <citation type="submission" date="2025-09" db="UniProtKB">
        <authorList>
            <consortium name="Ensembl"/>
        </authorList>
    </citation>
    <scope>IDENTIFICATION</scope>
</reference>
<evidence type="ECO:0000256" key="7">
    <source>
        <dbReference type="PROSITE-ProRule" id="PRU00196"/>
    </source>
</evidence>
<reference evidence="9" key="4">
    <citation type="submission" date="2025-08" db="UniProtKB">
        <authorList>
            <consortium name="Ensembl"/>
        </authorList>
    </citation>
    <scope>IDENTIFICATION</scope>
</reference>
<dbReference type="GO" id="GO:0005886">
    <property type="term" value="C:plasma membrane"/>
    <property type="evidence" value="ECO:0007669"/>
    <property type="project" value="TreeGrafter"/>
</dbReference>
<dbReference type="GO" id="GO:0005615">
    <property type="term" value="C:extracellular space"/>
    <property type="evidence" value="ECO:0007669"/>
    <property type="project" value="TreeGrafter"/>
</dbReference>
<evidence type="ECO:0000256" key="6">
    <source>
        <dbReference type="ARBA" id="ARBA00023180"/>
    </source>
</evidence>
<keyword evidence="4" id="KW-0677">Repeat</keyword>
<evidence type="ECO:0000256" key="4">
    <source>
        <dbReference type="ARBA" id="ARBA00022737"/>
    </source>
</evidence>
<reference evidence="10" key="2">
    <citation type="journal article" date="2007" name="PLoS Biol.">
        <title>Survey sequencing and comparative analysis of the elephant shark (Callorhinchus milii) genome.</title>
        <authorList>
            <person name="Venkatesh B."/>
            <person name="Kirkness E.F."/>
            <person name="Loh Y.H."/>
            <person name="Halpern A.L."/>
            <person name="Lee A.P."/>
            <person name="Johnson J."/>
            <person name="Dandona N."/>
            <person name="Viswanathan L.D."/>
            <person name="Tay A."/>
            <person name="Venter J.C."/>
            <person name="Strausberg R.L."/>
            <person name="Brenner S."/>
        </authorList>
    </citation>
    <scope>NUCLEOTIDE SEQUENCE [LARGE SCALE GENOMIC DNA]</scope>
</reference>
<dbReference type="FunFam" id="3.10.250.10:FF:000006">
    <property type="entry name" value="neurotrypsin isoform X2"/>
    <property type="match status" value="1"/>
</dbReference>
<dbReference type="GeneTree" id="ENSGT00950000183145"/>
<dbReference type="PANTHER" id="PTHR48071:SF15">
    <property type="entry name" value="SRCR DOMAIN-CONTAINING PROTEIN"/>
    <property type="match status" value="1"/>
</dbReference>
<evidence type="ECO:0000256" key="3">
    <source>
        <dbReference type="ARBA" id="ARBA00022729"/>
    </source>
</evidence>
<dbReference type="GO" id="GO:0031638">
    <property type="term" value="P:zymogen activation"/>
    <property type="evidence" value="ECO:0007669"/>
    <property type="project" value="TreeGrafter"/>
</dbReference>
<dbReference type="InterPro" id="IPR001190">
    <property type="entry name" value="SRCR"/>
</dbReference>
<feature type="domain" description="SRCR" evidence="8">
    <location>
        <begin position="27"/>
        <end position="123"/>
    </location>
</feature>
<dbReference type="Gene3D" id="3.10.250.10">
    <property type="entry name" value="SRCR-like domain"/>
    <property type="match status" value="1"/>
</dbReference>
<evidence type="ECO:0000256" key="1">
    <source>
        <dbReference type="ARBA" id="ARBA00004613"/>
    </source>
</evidence>
<proteinExistence type="predicted"/>
<dbReference type="PROSITE" id="PS00420">
    <property type="entry name" value="SRCR_1"/>
    <property type="match status" value="1"/>
</dbReference>
<dbReference type="Proteomes" id="UP000314986">
    <property type="component" value="Unassembled WGS sequence"/>
</dbReference>
<protein>
    <recommendedName>
        <fullName evidence="8">SRCR domain-containing protein</fullName>
    </recommendedName>
</protein>
<keyword evidence="5" id="KW-1015">Disulfide bond</keyword>
<evidence type="ECO:0000313" key="9">
    <source>
        <dbReference type="Ensembl" id="ENSCMIP00000020904.1"/>
    </source>
</evidence>
<reference evidence="10" key="1">
    <citation type="journal article" date="2006" name="Science">
        <title>Ancient noncoding elements conserved in the human genome.</title>
        <authorList>
            <person name="Venkatesh B."/>
            <person name="Kirkness E.F."/>
            <person name="Loh Y.H."/>
            <person name="Halpern A.L."/>
            <person name="Lee A.P."/>
            <person name="Johnson J."/>
            <person name="Dandona N."/>
            <person name="Viswanathan L.D."/>
            <person name="Tay A."/>
            <person name="Venter J.C."/>
            <person name="Strausberg R.L."/>
            <person name="Brenner S."/>
        </authorList>
    </citation>
    <scope>NUCLEOTIDE SEQUENCE [LARGE SCALE GENOMIC DNA]</scope>
</reference>
<comment type="caution">
    <text evidence="7">Lacks conserved residue(s) required for the propagation of feature annotation.</text>
</comment>
<dbReference type="PROSITE" id="PS50287">
    <property type="entry name" value="SRCR_2"/>
    <property type="match status" value="1"/>
</dbReference>
<sequence length="192" mass="21160">MIILPSALTRFDKEFWIEIVAGKDWHLRLMDGGSSCAGRVEIYYKGTWGTVCDDSWGSLEAEVACKQLGCGSAVNTTAAAPCGRASGQVWLDEVRCTGNESCLSPPWGEHNCDHSEDVGVVCSGNNMFSELWKQFVLGLYVKHFTYKCVFNAENAAKKTDSSKQCPGRSSDQQHRLAGTERKISELKSTYIC</sequence>
<dbReference type="Pfam" id="PF00530">
    <property type="entry name" value="SRCR"/>
    <property type="match status" value="1"/>
</dbReference>
<dbReference type="AlphaFoldDB" id="A0A4W3IJ71"/>
<organism evidence="9 10">
    <name type="scientific">Callorhinchus milii</name>
    <name type="common">Ghost shark</name>
    <dbReference type="NCBI Taxonomy" id="7868"/>
    <lineage>
        <taxon>Eukaryota</taxon>
        <taxon>Metazoa</taxon>
        <taxon>Chordata</taxon>
        <taxon>Craniata</taxon>
        <taxon>Vertebrata</taxon>
        <taxon>Chondrichthyes</taxon>
        <taxon>Holocephali</taxon>
        <taxon>Chimaeriformes</taxon>
        <taxon>Callorhinchidae</taxon>
        <taxon>Callorhinchus</taxon>
    </lineage>
</organism>
<evidence type="ECO:0000256" key="5">
    <source>
        <dbReference type="ARBA" id="ARBA00023157"/>
    </source>
</evidence>
<evidence type="ECO:0000259" key="8">
    <source>
        <dbReference type="PROSITE" id="PS50287"/>
    </source>
</evidence>
<name>A0A4W3IJ71_CALMI</name>
<dbReference type="InParanoid" id="A0A4W3IJ71"/>
<dbReference type="Ensembl" id="ENSCMIT00000021287.1">
    <property type="protein sequence ID" value="ENSCMIP00000020904.1"/>
    <property type="gene ID" value="ENSCMIG00000009599.1"/>
</dbReference>
<comment type="subcellular location">
    <subcellularLocation>
        <location evidence="1">Secreted</location>
    </subcellularLocation>
</comment>